<feature type="region of interest" description="Disordered" evidence="4">
    <location>
        <begin position="268"/>
        <end position="287"/>
    </location>
</feature>
<feature type="compositionally biased region" description="Low complexity" evidence="4">
    <location>
        <begin position="78"/>
        <end position="89"/>
    </location>
</feature>
<dbReference type="GO" id="GO:0003677">
    <property type="term" value="F:DNA binding"/>
    <property type="evidence" value="ECO:0007669"/>
    <property type="project" value="UniProtKB-UniRule"/>
</dbReference>
<keyword evidence="2 3" id="KW-0539">Nucleus</keyword>
<evidence type="ECO:0000259" key="5">
    <source>
        <dbReference type="PROSITE" id="PS50071"/>
    </source>
</evidence>
<evidence type="ECO:0000313" key="7">
    <source>
        <dbReference type="WBParaSite" id="MhA1_Contig168.frz3.gene2"/>
    </source>
</evidence>
<organism evidence="6 7">
    <name type="scientific">Meloidogyne hapla</name>
    <name type="common">Root-knot nematode worm</name>
    <dbReference type="NCBI Taxonomy" id="6305"/>
    <lineage>
        <taxon>Eukaryota</taxon>
        <taxon>Metazoa</taxon>
        <taxon>Ecdysozoa</taxon>
        <taxon>Nematoda</taxon>
        <taxon>Chromadorea</taxon>
        <taxon>Rhabditida</taxon>
        <taxon>Tylenchina</taxon>
        <taxon>Tylenchomorpha</taxon>
        <taxon>Tylenchoidea</taxon>
        <taxon>Meloidogynidae</taxon>
        <taxon>Meloidogyninae</taxon>
        <taxon>Meloidogyne</taxon>
    </lineage>
</organism>
<feature type="compositionally biased region" description="Basic and acidic residues" evidence="4">
    <location>
        <begin position="90"/>
        <end position="100"/>
    </location>
</feature>
<dbReference type="Gene3D" id="1.10.10.60">
    <property type="entry name" value="Homeodomain-like"/>
    <property type="match status" value="1"/>
</dbReference>
<dbReference type="InterPro" id="IPR050848">
    <property type="entry name" value="Homeobox_TF"/>
</dbReference>
<dbReference type="InterPro" id="IPR009057">
    <property type="entry name" value="Homeodomain-like_sf"/>
</dbReference>
<feature type="compositionally biased region" description="Acidic residues" evidence="4">
    <location>
        <begin position="301"/>
        <end position="314"/>
    </location>
</feature>
<feature type="compositionally biased region" description="Polar residues" evidence="4">
    <location>
        <begin position="102"/>
        <end position="126"/>
    </location>
</feature>
<evidence type="ECO:0000313" key="6">
    <source>
        <dbReference type="Proteomes" id="UP000095281"/>
    </source>
</evidence>
<accession>A0A1I8B8L7</accession>
<feature type="DNA-binding region" description="Homeobox" evidence="2">
    <location>
        <begin position="224"/>
        <end position="271"/>
    </location>
</feature>
<keyword evidence="6" id="KW-1185">Reference proteome</keyword>
<dbReference type="Pfam" id="PF00046">
    <property type="entry name" value="Homeodomain"/>
    <property type="match status" value="1"/>
</dbReference>
<dbReference type="Proteomes" id="UP000095281">
    <property type="component" value="Unplaced"/>
</dbReference>
<dbReference type="InterPro" id="IPR001356">
    <property type="entry name" value="HD"/>
</dbReference>
<dbReference type="PANTHER" id="PTHR24333">
    <property type="entry name" value="HOMEO BOX HB9 LIKE A-RELATED"/>
    <property type="match status" value="1"/>
</dbReference>
<dbReference type="AlphaFoldDB" id="A0A1I8B8L7"/>
<dbReference type="GO" id="GO:0005634">
    <property type="term" value="C:nucleus"/>
    <property type="evidence" value="ECO:0007669"/>
    <property type="project" value="UniProtKB-SubCell"/>
</dbReference>
<feature type="compositionally biased region" description="Low complexity" evidence="4">
    <location>
        <begin position="318"/>
        <end position="328"/>
    </location>
</feature>
<keyword evidence="2 3" id="KW-0371">Homeobox</keyword>
<evidence type="ECO:0000256" key="4">
    <source>
        <dbReference type="SAM" id="MobiDB-lite"/>
    </source>
</evidence>
<keyword evidence="2 3" id="KW-0238">DNA-binding</keyword>
<evidence type="ECO:0000256" key="1">
    <source>
        <dbReference type="ARBA" id="ARBA00004123"/>
    </source>
</evidence>
<dbReference type="PROSITE" id="PS50071">
    <property type="entry name" value="HOMEOBOX_2"/>
    <property type="match status" value="1"/>
</dbReference>
<evidence type="ECO:0000256" key="3">
    <source>
        <dbReference type="RuleBase" id="RU000682"/>
    </source>
</evidence>
<dbReference type="PANTHER" id="PTHR24333:SF8">
    <property type="entry name" value="HOMEOBOX PROTEIN CEH-62"/>
    <property type="match status" value="1"/>
</dbReference>
<protein>
    <submittedName>
        <fullName evidence="7">Homeobox domain-containing protein</fullName>
    </submittedName>
</protein>
<proteinExistence type="predicted"/>
<feature type="region of interest" description="Disordered" evidence="4">
    <location>
        <begin position="78"/>
        <end position="126"/>
    </location>
</feature>
<reference evidence="7" key="1">
    <citation type="submission" date="2016-11" db="UniProtKB">
        <authorList>
            <consortium name="WormBaseParasite"/>
        </authorList>
    </citation>
    <scope>IDENTIFICATION</scope>
</reference>
<feature type="region of interest" description="Disordered" evidence="4">
    <location>
        <begin position="1"/>
        <end position="29"/>
    </location>
</feature>
<dbReference type="SMART" id="SM00389">
    <property type="entry name" value="HOX"/>
    <property type="match status" value="1"/>
</dbReference>
<sequence length="382" mass="42892">MADELIYLSIPPQENNQKFINKDSPNNEEQLQIEENTNLQNANKERKNKKEFSIFKLLSPIKKGNNIKEKKENNESLIIPSGISSSTSFSKEEENQKSEQKVNTSLTNSHFDPIPSSTQTVNNPTTYQNPIPSNSKISELPISTQQQIQLDWAIAQRLLFNHQNNLIQEGGGGSIALRLAAAFAAAAGVQGISKDNINNNLIPNFSSAFDFTQPSINSSKSYRRRKARTVFSDNQLQGLEQRFNLQKYLSTPERISLAESLHLSETQKKVGRNVNSNTTTNYSPSLVNSIQNKNKLASLNDYDEKEEEIEEERDEMSSSHPSPFSDASGTVQQSTTSLISQKHQNIAPFNCVAQMFLHNPFCYNNTTNNNFNNPSTSNINNR</sequence>
<name>A0A1I8B8L7_MELHA</name>
<feature type="region of interest" description="Disordered" evidence="4">
    <location>
        <begin position="297"/>
        <end position="337"/>
    </location>
</feature>
<dbReference type="SUPFAM" id="SSF46689">
    <property type="entry name" value="Homeodomain-like"/>
    <property type="match status" value="1"/>
</dbReference>
<feature type="domain" description="Homeobox" evidence="5">
    <location>
        <begin position="222"/>
        <end position="270"/>
    </location>
</feature>
<feature type="compositionally biased region" description="Polar residues" evidence="4">
    <location>
        <begin position="273"/>
        <end position="287"/>
    </location>
</feature>
<evidence type="ECO:0000256" key="2">
    <source>
        <dbReference type="PROSITE-ProRule" id="PRU00108"/>
    </source>
</evidence>
<feature type="compositionally biased region" description="Polar residues" evidence="4">
    <location>
        <begin position="12"/>
        <end position="29"/>
    </location>
</feature>
<comment type="subcellular location">
    <subcellularLocation>
        <location evidence="1 2 3">Nucleus</location>
    </subcellularLocation>
</comment>
<dbReference type="CDD" id="cd00086">
    <property type="entry name" value="homeodomain"/>
    <property type="match status" value="1"/>
</dbReference>
<dbReference type="WBParaSite" id="MhA1_Contig168.frz3.gene2">
    <property type="protein sequence ID" value="MhA1_Contig168.frz3.gene2"/>
    <property type="gene ID" value="MhA1_Contig168.frz3.gene2"/>
</dbReference>